<evidence type="ECO:0000256" key="4">
    <source>
        <dbReference type="ARBA" id="ARBA00022741"/>
    </source>
</evidence>
<dbReference type="InterPro" id="IPR013482">
    <property type="entry name" value="Molybde_CF_guanTrfase"/>
</dbReference>
<dbReference type="InterPro" id="IPR025877">
    <property type="entry name" value="MobA-like_NTP_Trfase"/>
</dbReference>
<sequence length="245" mass="25964">MDAQQKHGSTTTPMTSPLTGASTLLASGIPAEVLTGLILAGGRASRMGGLDKGLQPFRSTPLIQHVLENLKPQVGQVLISANRNLTAYRRFGVPVLTDADPAAFDGPLAGILAGLQHCKTRYVLVVPCDSPRLPENFAPSMARCLEASQADFVMARMAGRTNPVMSLMHVRLQDSLQAFLHAGGRSVLGWADGLKTAVVDFEGDAAIWNLNTLDDLRRAESGPDQVSSGMAHNGQVGDLSPWTSP</sequence>
<dbReference type="Pfam" id="PF12804">
    <property type="entry name" value="NTP_transf_3"/>
    <property type="match status" value="1"/>
</dbReference>
<dbReference type="PANTHER" id="PTHR19136:SF81">
    <property type="entry name" value="MOLYBDENUM COFACTOR GUANYLYLTRANSFERASE"/>
    <property type="match status" value="1"/>
</dbReference>
<protein>
    <submittedName>
        <fullName evidence="10">Putative molybdopterin-guanine dinucleotide synthase protein A MobA</fullName>
    </submittedName>
</protein>
<keyword evidence="6" id="KW-0342">GTP-binding</keyword>
<dbReference type="InterPro" id="IPR029044">
    <property type="entry name" value="Nucleotide-diphossugar_trans"/>
</dbReference>
<evidence type="ECO:0000256" key="3">
    <source>
        <dbReference type="ARBA" id="ARBA00022723"/>
    </source>
</evidence>
<dbReference type="EMBL" id="CABM01000027">
    <property type="protein sequence ID" value="CBH96463.1"/>
    <property type="molecule type" value="Genomic_DNA"/>
</dbReference>
<evidence type="ECO:0000256" key="8">
    <source>
        <dbReference type="SAM" id="MobiDB-lite"/>
    </source>
</evidence>
<keyword evidence="2" id="KW-0808">Transferase</keyword>
<evidence type="ECO:0000256" key="7">
    <source>
        <dbReference type="ARBA" id="ARBA00023150"/>
    </source>
</evidence>
<keyword evidence="4" id="KW-0547">Nucleotide-binding</keyword>
<proteinExistence type="inferred from homology"/>
<accession>E6PNG1</accession>
<evidence type="ECO:0000259" key="9">
    <source>
        <dbReference type="Pfam" id="PF12804"/>
    </source>
</evidence>
<dbReference type="GO" id="GO:0005525">
    <property type="term" value="F:GTP binding"/>
    <property type="evidence" value="ECO:0007669"/>
    <property type="project" value="UniProtKB-KW"/>
</dbReference>
<organism evidence="10">
    <name type="scientific">mine drainage metagenome</name>
    <dbReference type="NCBI Taxonomy" id="410659"/>
    <lineage>
        <taxon>unclassified sequences</taxon>
        <taxon>metagenomes</taxon>
        <taxon>ecological metagenomes</taxon>
    </lineage>
</organism>
<dbReference type="SUPFAM" id="SSF53448">
    <property type="entry name" value="Nucleotide-diphospho-sugar transferases"/>
    <property type="match status" value="1"/>
</dbReference>
<feature type="region of interest" description="Disordered" evidence="8">
    <location>
        <begin position="219"/>
        <end position="245"/>
    </location>
</feature>
<keyword evidence="5" id="KW-0460">Magnesium</keyword>
<dbReference type="HAMAP" id="MF_00316">
    <property type="entry name" value="MobA"/>
    <property type="match status" value="1"/>
</dbReference>
<comment type="caution">
    <text evidence="10">The sequence shown here is derived from an EMBL/GenBank/DDBJ whole genome shotgun (WGS) entry which is preliminary data.</text>
</comment>
<evidence type="ECO:0000256" key="1">
    <source>
        <dbReference type="ARBA" id="ARBA00022490"/>
    </source>
</evidence>
<evidence type="ECO:0000256" key="2">
    <source>
        <dbReference type="ARBA" id="ARBA00022679"/>
    </source>
</evidence>
<keyword evidence="3" id="KW-0479">Metal-binding</keyword>
<reference evidence="10" key="1">
    <citation type="submission" date="2009-10" db="EMBL/GenBank/DDBJ databases">
        <title>Diversity of trophic interactions inside an arsenic-rich microbial ecosystem.</title>
        <authorList>
            <person name="Bertin P.N."/>
            <person name="Heinrich-Salmeron A."/>
            <person name="Pelletier E."/>
            <person name="Goulhen-Chollet F."/>
            <person name="Arsene-Ploetze F."/>
            <person name="Gallien S."/>
            <person name="Calteau A."/>
            <person name="Vallenet D."/>
            <person name="Casiot C."/>
            <person name="Chane-Woon-Ming B."/>
            <person name="Giloteaux L."/>
            <person name="Barakat M."/>
            <person name="Bonnefoy V."/>
            <person name="Bruneel O."/>
            <person name="Chandler M."/>
            <person name="Cleiss J."/>
            <person name="Duran R."/>
            <person name="Elbaz-Poulichet F."/>
            <person name="Fonknechten N."/>
            <person name="Lauga B."/>
            <person name="Mornico D."/>
            <person name="Ortet P."/>
            <person name="Schaeffer C."/>
            <person name="Siguier P."/>
            <person name="Alexander Thil Smith A."/>
            <person name="Van Dorsselaer A."/>
            <person name="Weissenbach J."/>
            <person name="Medigue C."/>
            <person name="Le Paslier D."/>
        </authorList>
    </citation>
    <scope>NUCLEOTIDE SEQUENCE</scope>
</reference>
<dbReference type="CDD" id="cd02503">
    <property type="entry name" value="MobA"/>
    <property type="match status" value="1"/>
</dbReference>
<dbReference type="AlphaFoldDB" id="E6PNG1"/>
<dbReference type="NCBIfam" id="TIGR02665">
    <property type="entry name" value="molyb_mobA"/>
    <property type="match status" value="1"/>
</dbReference>
<dbReference type="GO" id="GO:0046872">
    <property type="term" value="F:metal ion binding"/>
    <property type="evidence" value="ECO:0007669"/>
    <property type="project" value="UniProtKB-KW"/>
</dbReference>
<evidence type="ECO:0000256" key="6">
    <source>
        <dbReference type="ARBA" id="ARBA00023134"/>
    </source>
</evidence>
<dbReference type="Gene3D" id="3.90.550.10">
    <property type="entry name" value="Spore Coat Polysaccharide Biosynthesis Protein SpsA, Chain A"/>
    <property type="match status" value="1"/>
</dbReference>
<evidence type="ECO:0000313" key="10">
    <source>
        <dbReference type="EMBL" id="CBH96463.1"/>
    </source>
</evidence>
<keyword evidence="7" id="KW-0501">Molybdenum cofactor biosynthesis</keyword>
<gene>
    <name evidence="10" type="ORF">CARN2_1321</name>
</gene>
<evidence type="ECO:0000256" key="5">
    <source>
        <dbReference type="ARBA" id="ARBA00022842"/>
    </source>
</evidence>
<keyword evidence="1" id="KW-0963">Cytoplasm</keyword>
<name>E6PNG1_9ZZZZ</name>
<dbReference type="PANTHER" id="PTHR19136">
    <property type="entry name" value="MOLYBDENUM COFACTOR GUANYLYLTRANSFERASE"/>
    <property type="match status" value="1"/>
</dbReference>
<feature type="domain" description="MobA-like NTP transferase" evidence="9">
    <location>
        <begin position="36"/>
        <end position="189"/>
    </location>
</feature>
<dbReference type="GO" id="GO:0016779">
    <property type="term" value="F:nucleotidyltransferase activity"/>
    <property type="evidence" value="ECO:0007669"/>
    <property type="project" value="UniProtKB-ARBA"/>
</dbReference>
<dbReference type="GO" id="GO:1902758">
    <property type="term" value="P:bis(molybdopterin guanine dinucleotide)molybdenum biosynthetic process"/>
    <property type="evidence" value="ECO:0007669"/>
    <property type="project" value="TreeGrafter"/>
</dbReference>